<reference evidence="1 2" key="1">
    <citation type="submission" date="2018-08" db="EMBL/GenBank/DDBJ databases">
        <title>Fibrisoma montanum sp. nov., isolated from Danxia mountain soil.</title>
        <authorList>
            <person name="Huang Y."/>
        </authorList>
    </citation>
    <scope>NUCLEOTIDE SEQUENCE [LARGE SCALE GENOMIC DNA]</scope>
    <source>
        <strain evidence="1 2">HYT19</strain>
    </source>
</reference>
<dbReference type="AlphaFoldDB" id="A0A418M4G6"/>
<keyword evidence="2" id="KW-1185">Reference proteome</keyword>
<proteinExistence type="predicted"/>
<protein>
    <submittedName>
        <fullName evidence="1">Uncharacterized protein</fullName>
    </submittedName>
</protein>
<comment type="caution">
    <text evidence="1">The sequence shown here is derived from an EMBL/GenBank/DDBJ whole genome shotgun (WGS) entry which is preliminary data.</text>
</comment>
<organism evidence="1 2">
    <name type="scientific">Fibrisoma montanum</name>
    <dbReference type="NCBI Taxonomy" id="2305895"/>
    <lineage>
        <taxon>Bacteria</taxon>
        <taxon>Pseudomonadati</taxon>
        <taxon>Bacteroidota</taxon>
        <taxon>Cytophagia</taxon>
        <taxon>Cytophagales</taxon>
        <taxon>Spirosomataceae</taxon>
        <taxon>Fibrisoma</taxon>
    </lineage>
</organism>
<evidence type="ECO:0000313" key="2">
    <source>
        <dbReference type="Proteomes" id="UP000283523"/>
    </source>
</evidence>
<dbReference type="OrthoDB" id="966010at2"/>
<dbReference type="Proteomes" id="UP000283523">
    <property type="component" value="Unassembled WGS sequence"/>
</dbReference>
<dbReference type="EMBL" id="QXED01000006">
    <property type="protein sequence ID" value="RIV20553.1"/>
    <property type="molecule type" value="Genomic_DNA"/>
</dbReference>
<evidence type="ECO:0000313" key="1">
    <source>
        <dbReference type="EMBL" id="RIV20553.1"/>
    </source>
</evidence>
<dbReference type="RefSeq" id="WP_119669721.1">
    <property type="nucleotide sequence ID" value="NZ_QXED01000006.1"/>
</dbReference>
<accession>A0A418M4G6</accession>
<name>A0A418M4G6_9BACT</name>
<sequence>MLQTAQIADKNGTITREVPAATYQISREQYLAAVGVDYPPDPKGLDGGGQVEWWLMGRFEDLGFIMQCQLRNSLMIDNWDFATYPNPYVLCGDILHSSPNSTNE</sequence>
<gene>
    <name evidence="1" type="ORF">DYU11_21140</name>
</gene>